<dbReference type="Pfam" id="PF08544">
    <property type="entry name" value="GHMP_kinases_C"/>
    <property type="match status" value="1"/>
</dbReference>
<dbReference type="GO" id="GO:0004335">
    <property type="term" value="F:galactokinase activity"/>
    <property type="evidence" value="ECO:0007669"/>
    <property type="project" value="UniProtKB-EC"/>
</dbReference>
<proteinExistence type="predicted"/>
<evidence type="ECO:0000259" key="3">
    <source>
        <dbReference type="Pfam" id="PF08544"/>
    </source>
</evidence>
<protein>
    <submittedName>
        <fullName evidence="4">Galactokinase</fullName>
        <ecNumber evidence="4">2.7.1.6</ecNumber>
    </submittedName>
</protein>
<gene>
    <name evidence="4" type="primary">GAL1_3</name>
    <name evidence="4" type="ORF">K7432_011566</name>
</gene>
<feature type="domain" description="GHMP kinase C-terminal" evidence="3">
    <location>
        <begin position="109"/>
        <end position="180"/>
    </location>
</feature>
<dbReference type="InterPro" id="IPR036554">
    <property type="entry name" value="GHMP_kinase_C_sf"/>
</dbReference>
<dbReference type="PANTHER" id="PTHR10457">
    <property type="entry name" value="MEVALONATE KINASE/GALACTOKINASE"/>
    <property type="match status" value="1"/>
</dbReference>
<accession>A0ABR2WM34</accession>
<sequence length="220" mass="25300">MDAYFNKNKEPSYTTETEQWINRLTIMLELVEQHITKREGYTKQEMAQEIDLTETELHERFMSKFPVRADLFQLYTRAVHVYSEALRVVKFRDICESNRAEVVDSESLLRQLGDLMNESQYSCRDNFNCSCPELEELTTVCRKAGAFGSRLTGAGWGGCTVSLVPEDNVESFIETVKNEYFRQKFPDFTEEQLGDIIFSSRPSSGAFIYRKHAAVNPIGG</sequence>
<evidence type="ECO:0000256" key="1">
    <source>
        <dbReference type="ARBA" id="ARBA00022741"/>
    </source>
</evidence>
<name>A0ABR2WM34_9FUNG</name>
<keyword evidence="4" id="KW-0808">Transferase</keyword>
<evidence type="ECO:0000313" key="4">
    <source>
        <dbReference type="EMBL" id="KAK9762569.1"/>
    </source>
</evidence>
<dbReference type="Gene3D" id="1.20.1440.340">
    <property type="match status" value="1"/>
</dbReference>
<evidence type="ECO:0000313" key="5">
    <source>
        <dbReference type="Proteomes" id="UP001479436"/>
    </source>
</evidence>
<keyword evidence="5" id="KW-1185">Reference proteome</keyword>
<keyword evidence="2" id="KW-0067">ATP-binding</keyword>
<organism evidence="4 5">
    <name type="scientific">Basidiobolus ranarum</name>
    <dbReference type="NCBI Taxonomy" id="34480"/>
    <lineage>
        <taxon>Eukaryota</taxon>
        <taxon>Fungi</taxon>
        <taxon>Fungi incertae sedis</taxon>
        <taxon>Zoopagomycota</taxon>
        <taxon>Entomophthoromycotina</taxon>
        <taxon>Basidiobolomycetes</taxon>
        <taxon>Basidiobolales</taxon>
        <taxon>Basidiobolaceae</taxon>
        <taxon>Basidiobolus</taxon>
    </lineage>
</organism>
<dbReference type="Proteomes" id="UP001479436">
    <property type="component" value="Unassembled WGS sequence"/>
</dbReference>
<dbReference type="EC" id="2.7.1.6" evidence="4"/>
<dbReference type="PANTHER" id="PTHR10457:SF7">
    <property type="entry name" value="GALACTOKINASE-RELATED"/>
    <property type="match status" value="1"/>
</dbReference>
<dbReference type="SUPFAM" id="SSF55060">
    <property type="entry name" value="GHMP Kinase, C-terminal domain"/>
    <property type="match status" value="1"/>
</dbReference>
<dbReference type="InterPro" id="IPR013750">
    <property type="entry name" value="GHMP_kinase_C_dom"/>
</dbReference>
<evidence type="ECO:0000256" key="2">
    <source>
        <dbReference type="ARBA" id="ARBA00022840"/>
    </source>
</evidence>
<keyword evidence="1" id="KW-0547">Nucleotide-binding</keyword>
<comment type="caution">
    <text evidence="4">The sequence shown here is derived from an EMBL/GenBank/DDBJ whole genome shotgun (WGS) entry which is preliminary data.</text>
</comment>
<reference evidence="4 5" key="1">
    <citation type="submission" date="2023-04" db="EMBL/GenBank/DDBJ databases">
        <title>Genome of Basidiobolus ranarum AG-B5.</title>
        <authorList>
            <person name="Stajich J.E."/>
            <person name="Carter-House D."/>
            <person name="Gryganskyi A."/>
        </authorList>
    </citation>
    <scope>NUCLEOTIDE SEQUENCE [LARGE SCALE GENOMIC DNA]</scope>
    <source>
        <strain evidence="4 5">AG-B5</strain>
    </source>
</reference>
<dbReference type="EMBL" id="JASJQH010000907">
    <property type="protein sequence ID" value="KAK9762569.1"/>
    <property type="molecule type" value="Genomic_DNA"/>
</dbReference>